<comment type="caution">
    <text evidence="1">The sequence shown here is derived from an EMBL/GenBank/DDBJ whole genome shotgun (WGS) entry which is preliminary data.</text>
</comment>
<reference evidence="1 2" key="1">
    <citation type="submission" date="2023-07" db="EMBL/GenBank/DDBJ databases">
        <title>Sorghum-associated microbial communities from plants grown in Nebraska, USA.</title>
        <authorList>
            <person name="Schachtman D."/>
        </authorList>
    </citation>
    <scope>NUCLEOTIDE SEQUENCE [LARGE SCALE GENOMIC DNA]</scope>
    <source>
        <strain evidence="1 2">CC258</strain>
    </source>
</reference>
<evidence type="ECO:0000313" key="1">
    <source>
        <dbReference type="EMBL" id="MDR6550689.1"/>
    </source>
</evidence>
<keyword evidence="2" id="KW-1185">Reference proteome</keyword>
<dbReference type="EMBL" id="JAVDSB010000002">
    <property type="protein sequence ID" value="MDR6550689.1"/>
    <property type="molecule type" value="Genomic_DNA"/>
</dbReference>
<name>A0ABU1NT76_9BACL</name>
<dbReference type="Proteomes" id="UP001267290">
    <property type="component" value="Unassembled WGS sequence"/>
</dbReference>
<evidence type="ECO:0000313" key="2">
    <source>
        <dbReference type="Proteomes" id="UP001267290"/>
    </source>
</evidence>
<accession>A0ABU1NT76</accession>
<protein>
    <submittedName>
        <fullName evidence="1">Uncharacterized protein</fullName>
    </submittedName>
</protein>
<proteinExistence type="predicted"/>
<gene>
    <name evidence="1" type="ORF">J2736_001876</name>
</gene>
<organism evidence="1 2">
    <name type="scientific">Paenibacillus qinlingensis</name>
    <dbReference type="NCBI Taxonomy" id="1837343"/>
    <lineage>
        <taxon>Bacteria</taxon>
        <taxon>Bacillati</taxon>
        <taxon>Bacillota</taxon>
        <taxon>Bacilli</taxon>
        <taxon>Bacillales</taxon>
        <taxon>Paenibacillaceae</taxon>
        <taxon>Paenibacillus</taxon>
    </lineage>
</organism>
<sequence>MFSMMNELRKLMEASVTRKIKSIKVDRVDPTEELTVDNPTDLTLIGIGKKSVTFHLDETRIVKIYAKEGRAEEEYNLLHKGAVYGITPKVYLFGPTFLVLESLKTPNLLSYMEMNGLSQEFTSRLLRLLSVSKELGWGSGHAPEDIYVMPDGTLKVVNISDKAVSADYPPKKLLKGLGTWTGVFLQHLEVLNPELHQQWINHPESQKYVTKTSL</sequence>